<dbReference type="InterPro" id="IPR006143">
    <property type="entry name" value="RND_pump_MFP"/>
</dbReference>
<evidence type="ECO:0000259" key="7">
    <source>
        <dbReference type="Pfam" id="PF25963"/>
    </source>
</evidence>
<dbReference type="GO" id="GO:0016020">
    <property type="term" value="C:membrane"/>
    <property type="evidence" value="ECO:0007669"/>
    <property type="project" value="InterPro"/>
</dbReference>
<dbReference type="SUPFAM" id="SSF111369">
    <property type="entry name" value="HlyD-like secretion proteins"/>
    <property type="match status" value="1"/>
</dbReference>
<dbReference type="NCBIfam" id="TIGR01730">
    <property type="entry name" value="RND_mfp"/>
    <property type="match status" value="1"/>
</dbReference>
<keyword evidence="2 5" id="KW-0812">Transmembrane</keyword>
<sequence length="297" mass="33050">MKVRPLFQLTCTILILAAAVLFSRALWNRYMNSPWTRDGRVRADVIKVAADVSGMVVHVAVKDNQLVHKGDLLFTVDRERYRLAWDRANAVLAARKADMSMRQQEARRREGLENVVVSTEILENSRSQADSAAALYQEALVMAETAKLNLNRTEVRSPVEGYITNLSVHPGDFATAGEAKLAVIDRNSFWVYGYFEETKLHLLHLGDQVDIRLLGNAPVLKGHIESLARGISDHDNPTSRELLSDVNPVFNWVRLAQRLPVRIRLDPLPAGVQIAAGMTCTVIVCPTLPPKKAASSH</sequence>
<dbReference type="OrthoDB" id="9811754at2"/>
<reference evidence="8 9" key="1">
    <citation type="submission" date="2019-04" db="EMBL/GenBank/DDBJ databases">
        <title>Geobacter ruber sp. nov., ferric-reducing bacteria isolated from paddy soil.</title>
        <authorList>
            <person name="Xu Z."/>
            <person name="Masuda Y."/>
            <person name="Itoh H."/>
            <person name="Senoo K."/>
        </authorList>
    </citation>
    <scope>NUCLEOTIDE SEQUENCE [LARGE SCALE GENOMIC DNA]</scope>
    <source>
        <strain evidence="8 9">Red88</strain>
    </source>
</reference>
<dbReference type="Gene3D" id="2.40.50.100">
    <property type="match status" value="1"/>
</dbReference>
<name>A0A5A9X802_9BACT</name>
<evidence type="ECO:0000256" key="3">
    <source>
        <dbReference type="ARBA" id="ARBA00022989"/>
    </source>
</evidence>
<evidence type="ECO:0000256" key="1">
    <source>
        <dbReference type="ARBA" id="ARBA00009477"/>
    </source>
</evidence>
<dbReference type="AlphaFoldDB" id="A0A5A9X802"/>
<dbReference type="Pfam" id="PF25963">
    <property type="entry name" value="Beta-barrel_AAEA"/>
    <property type="match status" value="1"/>
</dbReference>
<evidence type="ECO:0000256" key="2">
    <source>
        <dbReference type="ARBA" id="ARBA00022692"/>
    </source>
</evidence>
<keyword evidence="9" id="KW-1185">Reference proteome</keyword>
<dbReference type="PANTHER" id="PTHR30367">
    <property type="entry name" value="P-HYDROXYBENZOIC ACID EFFLUX PUMP SUBUNIT AAEA-RELATED"/>
    <property type="match status" value="1"/>
</dbReference>
<proteinExistence type="inferred from homology"/>
<dbReference type="GO" id="GO:0022857">
    <property type="term" value="F:transmembrane transporter activity"/>
    <property type="evidence" value="ECO:0007669"/>
    <property type="project" value="InterPro"/>
</dbReference>
<evidence type="ECO:0000259" key="6">
    <source>
        <dbReference type="Pfam" id="PF25917"/>
    </source>
</evidence>
<dbReference type="InterPro" id="IPR050393">
    <property type="entry name" value="MFP_Efflux_Pump"/>
</dbReference>
<keyword evidence="3 5" id="KW-1133">Transmembrane helix</keyword>
<feature type="transmembrane region" description="Helical" evidence="5">
    <location>
        <begin position="6"/>
        <end position="27"/>
    </location>
</feature>
<evidence type="ECO:0000256" key="5">
    <source>
        <dbReference type="SAM" id="Phobius"/>
    </source>
</evidence>
<dbReference type="Pfam" id="PF25917">
    <property type="entry name" value="BSH_RND"/>
    <property type="match status" value="1"/>
</dbReference>
<evidence type="ECO:0000256" key="4">
    <source>
        <dbReference type="ARBA" id="ARBA00023136"/>
    </source>
</evidence>
<keyword evidence="4 5" id="KW-0472">Membrane</keyword>
<accession>A0A5A9X802</accession>
<gene>
    <name evidence="8" type="ORF">ET418_14735</name>
</gene>
<comment type="caution">
    <text evidence="8">The sequence shown here is derived from an EMBL/GenBank/DDBJ whole genome shotgun (WGS) entry which is preliminary data.</text>
</comment>
<feature type="domain" description="Multidrug resistance protein MdtA-like barrel-sandwich hybrid" evidence="6">
    <location>
        <begin position="45"/>
        <end position="184"/>
    </location>
</feature>
<evidence type="ECO:0000313" key="9">
    <source>
        <dbReference type="Proteomes" id="UP000324298"/>
    </source>
</evidence>
<organism evidence="8 9">
    <name type="scientific">Oryzomonas rubra</name>
    <dbReference type="NCBI Taxonomy" id="2509454"/>
    <lineage>
        <taxon>Bacteria</taxon>
        <taxon>Pseudomonadati</taxon>
        <taxon>Thermodesulfobacteriota</taxon>
        <taxon>Desulfuromonadia</taxon>
        <taxon>Geobacterales</taxon>
        <taxon>Geobacteraceae</taxon>
        <taxon>Oryzomonas</taxon>
    </lineage>
</organism>
<feature type="domain" description="p-hydroxybenzoic acid efflux pump subunit AaeA-like beta-barrel" evidence="7">
    <location>
        <begin position="188"/>
        <end position="284"/>
    </location>
</feature>
<protein>
    <submittedName>
        <fullName evidence="8">HlyD family secretion protein</fullName>
    </submittedName>
</protein>
<comment type="similarity">
    <text evidence="1">Belongs to the membrane fusion protein (MFP) (TC 8.A.1) family.</text>
</comment>
<evidence type="ECO:0000313" key="8">
    <source>
        <dbReference type="EMBL" id="KAA0889100.1"/>
    </source>
</evidence>
<dbReference type="InterPro" id="IPR058634">
    <property type="entry name" value="AaeA-lik-b-barrel"/>
</dbReference>
<dbReference type="PANTHER" id="PTHR30367:SF12">
    <property type="entry name" value="P-HYDROXYBENZOIC ACID EFFLUX PUMP SUBUNIT AAEA"/>
    <property type="match status" value="1"/>
</dbReference>
<dbReference type="EMBL" id="SRSD01000009">
    <property type="protein sequence ID" value="KAA0889100.1"/>
    <property type="molecule type" value="Genomic_DNA"/>
</dbReference>
<dbReference type="Gene3D" id="1.10.287.470">
    <property type="entry name" value="Helix hairpin bin"/>
    <property type="match status" value="1"/>
</dbReference>
<dbReference type="Proteomes" id="UP000324298">
    <property type="component" value="Unassembled WGS sequence"/>
</dbReference>
<dbReference type="InterPro" id="IPR058625">
    <property type="entry name" value="MdtA-like_BSH"/>
</dbReference>